<keyword evidence="6 19" id="KW-0812">Transmembrane</keyword>
<evidence type="ECO:0000256" key="12">
    <source>
        <dbReference type="ARBA" id="ARBA00023136"/>
    </source>
</evidence>
<dbReference type="Pfam" id="PF01453">
    <property type="entry name" value="B_lectin"/>
    <property type="match status" value="1"/>
</dbReference>
<evidence type="ECO:0000313" key="22">
    <source>
        <dbReference type="EMBL" id="KAG2570431.1"/>
    </source>
</evidence>
<dbReference type="CDD" id="cd00028">
    <property type="entry name" value="B_lectin"/>
    <property type="match status" value="1"/>
</dbReference>
<dbReference type="GO" id="GO:0051707">
    <property type="term" value="P:response to other organism"/>
    <property type="evidence" value="ECO:0007669"/>
    <property type="project" value="UniProtKB-ARBA"/>
</dbReference>
<keyword evidence="4" id="KW-0245">EGF-like domain</keyword>
<dbReference type="EMBL" id="CM029049">
    <property type="protein sequence ID" value="KAG2570431.1"/>
    <property type="molecule type" value="Genomic_DNA"/>
</dbReference>
<accession>A0A8T0Q6B7</accession>
<evidence type="ECO:0000259" key="20">
    <source>
        <dbReference type="PROSITE" id="PS50011"/>
    </source>
</evidence>
<dbReference type="Pfam" id="PF00069">
    <property type="entry name" value="Pkinase"/>
    <property type="match status" value="1"/>
</dbReference>
<dbReference type="GO" id="GO:0048544">
    <property type="term" value="P:recognition of pollen"/>
    <property type="evidence" value="ECO:0007669"/>
    <property type="project" value="InterPro"/>
</dbReference>
<dbReference type="EC" id="2.7.11.1" evidence="2"/>
<comment type="catalytic activity">
    <reaction evidence="16">
        <text>L-threonyl-[protein] + ATP = O-phospho-L-threonyl-[protein] + ADP + H(+)</text>
        <dbReference type="Rhea" id="RHEA:46608"/>
        <dbReference type="Rhea" id="RHEA-COMP:11060"/>
        <dbReference type="Rhea" id="RHEA-COMP:11605"/>
        <dbReference type="ChEBI" id="CHEBI:15378"/>
        <dbReference type="ChEBI" id="CHEBI:30013"/>
        <dbReference type="ChEBI" id="CHEBI:30616"/>
        <dbReference type="ChEBI" id="CHEBI:61977"/>
        <dbReference type="ChEBI" id="CHEBI:456216"/>
        <dbReference type="EC" id="2.7.11.1"/>
    </reaction>
</comment>
<keyword evidence="13" id="KW-1015">Disulfide bond</keyword>
<dbReference type="Gene3D" id="3.30.200.20">
    <property type="entry name" value="Phosphorylase Kinase, domain 1"/>
    <property type="match status" value="1"/>
</dbReference>
<dbReference type="InterPro" id="IPR000719">
    <property type="entry name" value="Prot_kinase_dom"/>
</dbReference>
<keyword evidence="23" id="KW-1185">Reference proteome</keyword>
<dbReference type="InterPro" id="IPR001480">
    <property type="entry name" value="Bulb-type_lectin_dom"/>
</dbReference>
<dbReference type="InterPro" id="IPR008271">
    <property type="entry name" value="Ser/Thr_kinase_AS"/>
</dbReference>
<keyword evidence="11 19" id="KW-1133">Transmembrane helix</keyword>
<organism evidence="22 23">
    <name type="scientific">Panicum virgatum</name>
    <name type="common">Blackwell switchgrass</name>
    <dbReference type="NCBI Taxonomy" id="38727"/>
    <lineage>
        <taxon>Eukaryota</taxon>
        <taxon>Viridiplantae</taxon>
        <taxon>Streptophyta</taxon>
        <taxon>Embryophyta</taxon>
        <taxon>Tracheophyta</taxon>
        <taxon>Spermatophyta</taxon>
        <taxon>Magnoliopsida</taxon>
        <taxon>Liliopsida</taxon>
        <taxon>Poales</taxon>
        <taxon>Poaceae</taxon>
        <taxon>PACMAD clade</taxon>
        <taxon>Panicoideae</taxon>
        <taxon>Panicodae</taxon>
        <taxon>Paniceae</taxon>
        <taxon>Panicinae</taxon>
        <taxon>Panicum</taxon>
        <taxon>Panicum sect. Hiantes</taxon>
    </lineage>
</organism>
<dbReference type="AlphaFoldDB" id="A0A8T0Q6B7"/>
<dbReference type="InterPro" id="IPR024171">
    <property type="entry name" value="SRK-like_kinase"/>
</dbReference>
<dbReference type="FunFam" id="3.30.200.20:FF:000178">
    <property type="entry name" value="serine/threonine-protein kinase PBS1-like"/>
    <property type="match status" value="1"/>
</dbReference>
<sequence length="758" mass="83670">LISYHSCAAATGSTLAAGRVLNSSERLVSTNGKFALGFFQTGSSKSSGNTTLPNWYLGIWFNKIPKFIDVWVANRDMPIPEPSHNMSKLTFTADGNLVIVNHVTKSEIWSTKIFSRTKSSSNITVVLSDNGNLVIQDASEATRVLWQSFDHPTDVVLPGGKIGHNKVTGMKYRVVSKKNLVDPASGSYCMEHDPGGSKQIVDKHCNTSTVYFFTGEWNGKYFSSVPEMSANAFAFVKFSHTREEEYWTVNTFDEAVTAFILLDSNGLTKMLIWVNALPNLETLYTQPKGSCDVFAVCGPFTICNDNTLPLLCTCMAGFFVKSPKDWNLDYKRGGCVRNTQLECSRNKTTKELTDQLFPIPSVSRLLDNAHAMEAVASAQESYSYSTGGCSIWKGELLNVKQHNGTTDTNGEILYLRLAGILIGASVSSLVLFVVVLLLVIQRKKRKSGGVLAFRYVDLQRATKSFSEKLGGGGFGNVFKGILSDSTGIAVKTLTGACQGEKQFRAEVSTIGMIQHVNLVKLIGFCSEGDRRIIVYEYMQNRSLDVHLFRSNGTILNWGTRYKIAIGIAKGLSYLHESCRECIIHCDVKPENILLDTSFTPKIADFGMAKLLGRDFSRVLTTMRGTIGYLAPEWISRVPITQKVDVYSYGMLLLEIVSGRRNKSEECKTSGDQAVYFPLKAARKVQEDFGSLIDHQLLGEIDTEEVERACKVACWCIQDNEFDRPTMGNVVQVLEGLVDLGKPPVPRQLETILGSSAST</sequence>
<dbReference type="InterPro" id="IPR011009">
    <property type="entry name" value="Kinase-like_dom_sf"/>
</dbReference>
<name>A0A8T0Q6B7_PANVG</name>
<dbReference type="GO" id="GO:0005524">
    <property type="term" value="F:ATP binding"/>
    <property type="evidence" value="ECO:0007669"/>
    <property type="project" value="UniProtKB-UniRule"/>
</dbReference>
<keyword evidence="10 18" id="KW-0067">ATP-binding</keyword>
<dbReference type="PANTHER" id="PTHR47974">
    <property type="entry name" value="OS07G0415500 PROTEIN"/>
    <property type="match status" value="1"/>
</dbReference>
<evidence type="ECO:0000256" key="13">
    <source>
        <dbReference type="ARBA" id="ARBA00023157"/>
    </source>
</evidence>
<evidence type="ECO:0000256" key="3">
    <source>
        <dbReference type="ARBA" id="ARBA00022527"/>
    </source>
</evidence>
<keyword evidence="5" id="KW-0808">Transferase</keyword>
<dbReference type="Gene3D" id="2.90.10.10">
    <property type="entry name" value="Bulb-type lectin domain"/>
    <property type="match status" value="1"/>
</dbReference>
<evidence type="ECO:0000259" key="21">
    <source>
        <dbReference type="PROSITE" id="PS50927"/>
    </source>
</evidence>
<dbReference type="GO" id="GO:0004674">
    <property type="term" value="F:protein serine/threonine kinase activity"/>
    <property type="evidence" value="ECO:0007669"/>
    <property type="project" value="UniProtKB-KW"/>
</dbReference>
<dbReference type="PROSITE" id="PS50927">
    <property type="entry name" value="BULB_LECTIN"/>
    <property type="match status" value="1"/>
</dbReference>
<evidence type="ECO:0000256" key="19">
    <source>
        <dbReference type="SAM" id="Phobius"/>
    </source>
</evidence>
<dbReference type="PROSITE" id="PS50011">
    <property type="entry name" value="PROTEIN_KINASE_DOM"/>
    <property type="match status" value="1"/>
</dbReference>
<evidence type="ECO:0000256" key="11">
    <source>
        <dbReference type="ARBA" id="ARBA00022989"/>
    </source>
</evidence>
<evidence type="ECO:0000256" key="1">
    <source>
        <dbReference type="ARBA" id="ARBA00004479"/>
    </source>
</evidence>
<dbReference type="PANTHER" id="PTHR47974:SF19">
    <property type="entry name" value="RECEPTOR-LIKE SERINE_THREONINE-PROTEIN KINASE"/>
    <property type="match status" value="1"/>
</dbReference>
<proteinExistence type="predicted"/>
<feature type="binding site" evidence="18">
    <location>
        <position position="491"/>
    </location>
    <ligand>
        <name>ATP</name>
        <dbReference type="ChEBI" id="CHEBI:30616"/>
    </ligand>
</feature>
<keyword evidence="15" id="KW-0325">Glycoprotein</keyword>
<dbReference type="PIRSF" id="PIRSF000641">
    <property type="entry name" value="SRK"/>
    <property type="match status" value="1"/>
</dbReference>
<keyword evidence="8 18" id="KW-0547">Nucleotide-binding</keyword>
<reference evidence="22" key="1">
    <citation type="submission" date="2020-05" db="EMBL/GenBank/DDBJ databases">
        <title>WGS assembly of Panicum virgatum.</title>
        <authorList>
            <person name="Lovell J.T."/>
            <person name="Jenkins J."/>
            <person name="Shu S."/>
            <person name="Juenger T.E."/>
            <person name="Schmutz J."/>
        </authorList>
    </citation>
    <scope>NUCLEOTIDE SEQUENCE</scope>
    <source>
        <strain evidence="22">AP13</strain>
    </source>
</reference>
<dbReference type="SMART" id="SM00220">
    <property type="entry name" value="S_TKc"/>
    <property type="match status" value="1"/>
</dbReference>
<dbReference type="Proteomes" id="UP000823388">
    <property type="component" value="Chromosome 7K"/>
</dbReference>
<dbReference type="PROSITE" id="PS00107">
    <property type="entry name" value="PROTEIN_KINASE_ATP"/>
    <property type="match status" value="1"/>
</dbReference>
<feature type="transmembrane region" description="Helical" evidence="19">
    <location>
        <begin position="413"/>
        <end position="440"/>
    </location>
</feature>
<evidence type="ECO:0000256" key="7">
    <source>
        <dbReference type="ARBA" id="ARBA00022729"/>
    </source>
</evidence>
<dbReference type="FunFam" id="1.10.510.10:FF:000227">
    <property type="entry name" value="Serine/threonine-protein kinase"/>
    <property type="match status" value="1"/>
</dbReference>
<evidence type="ECO:0000256" key="14">
    <source>
        <dbReference type="ARBA" id="ARBA00023170"/>
    </source>
</evidence>
<evidence type="ECO:0000256" key="10">
    <source>
        <dbReference type="ARBA" id="ARBA00022840"/>
    </source>
</evidence>
<evidence type="ECO:0000256" key="16">
    <source>
        <dbReference type="ARBA" id="ARBA00047899"/>
    </source>
</evidence>
<feature type="non-terminal residue" evidence="22">
    <location>
        <position position="1"/>
    </location>
</feature>
<dbReference type="CDD" id="cd14066">
    <property type="entry name" value="STKc_IRAK"/>
    <property type="match status" value="1"/>
</dbReference>
<evidence type="ECO:0000256" key="18">
    <source>
        <dbReference type="PROSITE-ProRule" id="PRU10141"/>
    </source>
</evidence>
<dbReference type="InterPro" id="IPR017441">
    <property type="entry name" value="Protein_kinase_ATP_BS"/>
</dbReference>
<evidence type="ECO:0000256" key="8">
    <source>
        <dbReference type="ARBA" id="ARBA00022741"/>
    </source>
</evidence>
<keyword evidence="12 19" id="KW-0472">Membrane</keyword>
<dbReference type="InterPro" id="IPR000858">
    <property type="entry name" value="S_locus_glycoprot_dom"/>
</dbReference>
<evidence type="ECO:0000256" key="17">
    <source>
        <dbReference type="ARBA" id="ARBA00048679"/>
    </source>
</evidence>
<evidence type="ECO:0000313" key="23">
    <source>
        <dbReference type="Proteomes" id="UP000823388"/>
    </source>
</evidence>
<keyword evidence="14" id="KW-0675">Receptor</keyword>
<evidence type="ECO:0000256" key="15">
    <source>
        <dbReference type="ARBA" id="ARBA00023180"/>
    </source>
</evidence>
<evidence type="ECO:0000256" key="6">
    <source>
        <dbReference type="ARBA" id="ARBA00022692"/>
    </source>
</evidence>
<protein>
    <recommendedName>
        <fullName evidence="2">non-specific serine/threonine protein kinase</fullName>
        <ecNumber evidence="2">2.7.11.1</ecNumber>
    </recommendedName>
</protein>
<dbReference type="SMART" id="SM00108">
    <property type="entry name" value="B_lectin"/>
    <property type="match status" value="1"/>
</dbReference>
<dbReference type="Pfam" id="PF00954">
    <property type="entry name" value="S_locus_glycop"/>
    <property type="match status" value="1"/>
</dbReference>
<evidence type="ECO:0000256" key="9">
    <source>
        <dbReference type="ARBA" id="ARBA00022777"/>
    </source>
</evidence>
<comment type="catalytic activity">
    <reaction evidence="17">
        <text>L-seryl-[protein] + ATP = O-phospho-L-seryl-[protein] + ADP + H(+)</text>
        <dbReference type="Rhea" id="RHEA:17989"/>
        <dbReference type="Rhea" id="RHEA-COMP:9863"/>
        <dbReference type="Rhea" id="RHEA-COMP:11604"/>
        <dbReference type="ChEBI" id="CHEBI:15378"/>
        <dbReference type="ChEBI" id="CHEBI:29999"/>
        <dbReference type="ChEBI" id="CHEBI:30616"/>
        <dbReference type="ChEBI" id="CHEBI:83421"/>
        <dbReference type="ChEBI" id="CHEBI:456216"/>
        <dbReference type="EC" id="2.7.11.1"/>
    </reaction>
</comment>
<dbReference type="SUPFAM" id="SSF56112">
    <property type="entry name" value="Protein kinase-like (PK-like)"/>
    <property type="match status" value="1"/>
</dbReference>
<dbReference type="FunFam" id="2.90.10.10:FF:000002">
    <property type="entry name" value="Serine/threonine-protein kinase"/>
    <property type="match status" value="1"/>
</dbReference>
<dbReference type="GO" id="GO:0016020">
    <property type="term" value="C:membrane"/>
    <property type="evidence" value="ECO:0007669"/>
    <property type="project" value="UniProtKB-SubCell"/>
</dbReference>
<evidence type="ECO:0000256" key="5">
    <source>
        <dbReference type="ARBA" id="ARBA00022679"/>
    </source>
</evidence>
<keyword evidence="9" id="KW-0418">Kinase</keyword>
<evidence type="ECO:0000256" key="4">
    <source>
        <dbReference type="ARBA" id="ARBA00022536"/>
    </source>
</evidence>
<keyword evidence="3" id="KW-0723">Serine/threonine-protein kinase</keyword>
<dbReference type="InterPro" id="IPR036426">
    <property type="entry name" value="Bulb-type_lectin_dom_sf"/>
</dbReference>
<feature type="domain" description="Bulb-type lectin" evidence="21">
    <location>
        <begin position="12"/>
        <end position="148"/>
    </location>
</feature>
<dbReference type="PROSITE" id="PS00108">
    <property type="entry name" value="PROTEIN_KINASE_ST"/>
    <property type="match status" value="1"/>
</dbReference>
<evidence type="ECO:0000256" key="2">
    <source>
        <dbReference type="ARBA" id="ARBA00012513"/>
    </source>
</evidence>
<dbReference type="SUPFAM" id="SSF51110">
    <property type="entry name" value="alpha-D-mannose-specific plant lectins"/>
    <property type="match status" value="1"/>
</dbReference>
<gene>
    <name evidence="22" type="ORF">PVAP13_7KG021236</name>
</gene>
<feature type="domain" description="Protein kinase" evidence="20">
    <location>
        <begin position="463"/>
        <end position="737"/>
    </location>
</feature>
<keyword evidence="7" id="KW-0732">Signal</keyword>
<dbReference type="Gene3D" id="1.10.510.10">
    <property type="entry name" value="Transferase(Phosphotransferase) domain 1"/>
    <property type="match status" value="1"/>
</dbReference>
<comment type="subcellular location">
    <subcellularLocation>
        <location evidence="1">Membrane</location>
        <topology evidence="1">Single-pass type I membrane protein</topology>
    </subcellularLocation>
</comment>
<comment type="caution">
    <text evidence="22">The sequence shown here is derived from an EMBL/GenBank/DDBJ whole genome shotgun (WGS) entry which is preliminary data.</text>
</comment>